<dbReference type="CDD" id="cd00090">
    <property type="entry name" value="HTH_ARSR"/>
    <property type="match status" value="1"/>
</dbReference>
<accession>A0A932G1G0</accession>
<dbReference type="GO" id="GO:0003700">
    <property type="term" value="F:DNA-binding transcription factor activity"/>
    <property type="evidence" value="ECO:0007669"/>
    <property type="project" value="InterPro"/>
</dbReference>
<dbReference type="Pfam" id="PF01022">
    <property type="entry name" value="HTH_5"/>
    <property type="match status" value="1"/>
</dbReference>
<evidence type="ECO:0000313" key="5">
    <source>
        <dbReference type="EMBL" id="MBI2877225.1"/>
    </source>
</evidence>
<keyword evidence="1" id="KW-0805">Transcription regulation</keyword>
<dbReference type="AlphaFoldDB" id="A0A932G1G0"/>
<dbReference type="InterPro" id="IPR036390">
    <property type="entry name" value="WH_DNA-bd_sf"/>
</dbReference>
<organism evidence="5 6">
    <name type="scientific">Tectimicrobiota bacterium</name>
    <dbReference type="NCBI Taxonomy" id="2528274"/>
    <lineage>
        <taxon>Bacteria</taxon>
        <taxon>Pseudomonadati</taxon>
        <taxon>Nitrospinota/Tectimicrobiota group</taxon>
        <taxon>Candidatus Tectimicrobiota</taxon>
    </lineage>
</organism>
<comment type="caution">
    <text evidence="5">The sequence shown here is derived from an EMBL/GenBank/DDBJ whole genome shotgun (WGS) entry which is preliminary data.</text>
</comment>
<sequence length="130" mass="14682">MDQLKPLAETLKVLSDPTRLRILEILHLRGETCVCELEAALGMTQSNISFHMSTLRRIGLVTRQKVGKWVFYRWDEAALKACLGQLTTLFAPERADTERSPDLVYVRCQREEISRAEILAEADAPSPDPA</sequence>
<dbReference type="PANTHER" id="PTHR33154:SF18">
    <property type="entry name" value="ARSENICAL RESISTANCE OPERON REPRESSOR"/>
    <property type="match status" value="1"/>
</dbReference>
<dbReference type="Proteomes" id="UP000769766">
    <property type="component" value="Unassembled WGS sequence"/>
</dbReference>
<keyword evidence="3" id="KW-0804">Transcription</keyword>
<dbReference type="InterPro" id="IPR001845">
    <property type="entry name" value="HTH_ArsR_DNA-bd_dom"/>
</dbReference>
<evidence type="ECO:0000259" key="4">
    <source>
        <dbReference type="PROSITE" id="PS50987"/>
    </source>
</evidence>
<protein>
    <submittedName>
        <fullName evidence="5">Helix-turn-helix transcriptional regulator</fullName>
    </submittedName>
</protein>
<dbReference type="Gene3D" id="1.10.10.10">
    <property type="entry name" value="Winged helix-like DNA-binding domain superfamily/Winged helix DNA-binding domain"/>
    <property type="match status" value="1"/>
</dbReference>
<evidence type="ECO:0000313" key="6">
    <source>
        <dbReference type="Proteomes" id="UP000769766"/>
    </source>
</evidence>
<dbReference type="GO" id="GO:0003677">
    <property type="term" value="F:DNA binding"/>
    <property type="evidence" value="ECO:0007669"/>
    <property type="project" value="UniProtKB-KW"/>
</dbReference>
<feature type="domain" description="HTH arsR-type" evidence="4">
    <location>
        <begin position="1"/>
        <end position="94"/>
    </location>
</feature>
<dbReference type="PRINTS" id="PR00778">
    <property type="entry name" value="HTHARSR"/>
</dbReference>
<dbReference type="PROSITE" id="PS50987">
    <property type="entry name" value="HTH_ARSR_2"/>
    <property type="match status" value="1"/>
</dbReference>
<dbReference type="EMBL" id="JACPRF010000306">
    <property type="protein sequence ID" value="MBI2877225.1"/>
    <property type="molecule type" value="Genomic_DNA"/>
</dbReference>
<dbReference type="SMART" id="SM00418">
    <property type="entry name" value="HTH_ARSR"/>
    <property type="match status" value="1"/>
</dbReference>
<dbReference type="PANTHER" id="PTHR33154">
    <property type="entry name" value="TRANSCRIPTIONAL REGULATOR, ARSR FAMILY"/>
    <property type="match status" value="1"/>
</dbReference>
<dbReference type="InterPro" id="IPR011991">
    <property type="entry name" value="ArsR-like_HTH"/>
</dbReference>
<evidence type="ECO:0000256" key="1">
    <source>
        <dbReference type="ARBA" id="ARBA00023015"/>
    </source>
</evidence>
<evidence type="ECO:0000256" key="3">
    <source>
        <dbReference type="ARBA" id="ARBA00023163"/>
    </source>
</evidence>
<dbReference type="NCBIfam" id="NF033788">
    <property type="entry name" value="HTH_metalloreg"/>
    <property type="match status" value="1"/>
</dbReference>
<dbReference type="SUPFAM" id="SSF46785">
    <property type="entry name" value="Winged helix' DNA-binding domain"/>
    <property type="match status" value="1"/>
</dbReference>
<reference evidence="5" key="1">
    <citation type="submission" date="2020-07" db="EMBL/GenBank/DDBJ databases">
        <title>Huge and variable diversity of episymbiotic CPR bacteria and DPANN archaea in groundwater ecosystems.</title>
        <authorList>
            <person name="He C.Y."/>
            <person name="Keren R."/>
            <person name="Whittaker M."/>
            <person name="Farag I.F."/>
            <person name="Doudna J."/>
            <person name="Cate J.H.D."/>
            <person name="Banfield J.F."/>
        </authorList>
    </citation>
    <scope>NUCLEOTIDE SEQUENCE</scope>
    <source>
        <strain evidence="5">NC_groundwater_672_Ag_B-0.1um_62_36</strain>
    </source>
</reference>
<evidence type="ECO:0000256" key="2">
    <source>
        <dbReference type="ARBA" id="ARBA00023125"/>
    </source>
</evidence>
<proteinExistence type="predicted"/>
<dbReference type="InterPro" id="IPR036388">
    <property type="entry name" value="WH-like_DNA-bd_sf"/>
</dbReference>
<name>A0A932G1G0_UNCTE</name>
<dbReference type="InterPro" id="IPR051081">
    <property type="entry name" value="HTH_MetalResp_TranReg"/>
</dbReference>
<keyword evidence="2" id="KW-0238">DNA-binding</keyword>
<gene>
    <name evidence="5" type="ORF">HYY20_10115</name>
</gene>